<feature type="domain" description="TonB-dependent receptor plug" evidence="8">
    <location>
        <begin position="137"/>
        <end position="235"/>
    </location>
</feature>
<evidence type="ECO:0000313" key="11">
    <source>
        <dbReference type="Proteomes" id="UP001157439"/>
    </source>
</evidence>
<keyword evidence="7" id="KW-0732">Signal</keyword>
<accession>A0AA37TP02</accession>
<evidence type="ECO:0000256" key="1">
    <source>
        <dbReference type="ARBA" id="ARBA00004571"/>
    </source>
</evidence>
<keyword evidence="11" id="KW-1185">Reference proteome</keyword>
<evidence type="ECO:0000313" key="10">
    <source>
        <dbReference type="EMBL" id="GLS84058.1"/>
    </source>
</evidence>
<dbReference type="AlphaFoldDB" id="A0AA37TP02"/>
<dbReference type="Pfam" id="PF13620">
    <property type="entry name" value="CarboxypepD_reg"/>
    <property type="match status" value="1"/>
</dbReference>
<dbReference type="InterPro" id="IPR013784">
    <property type="entry name" value="Carb-bd-like_fold"/>
</dbReference>
<dbReference type="EMBL" id="BSPO01000003">
    <property type="protein sequence ID" value="GLS84058.1"/>
    <property type="molecule type" value="Genomic_DNA"/>
</dbReference>
<dbReference type="Gene3D" id="2.60.40.1120">
    <property type="entry name" value="Carboxypeptidase-like, regulatory domain"/>
    <property type="match status" value="1"/>
</dbReference>
<feature type="signal peptide" evidence="7">
    <location>
        <begin position="1"/>
        <end position="27"/>
    </location>
</feature>
<dbReference type="PANTHER" id="PTHR30069:SF46">
    <property type="entry name" value="OAR PROTEIN"/>
    <property type="match status" value="1"/>
</dbReference>
<evidence type="ECO:0000256" key="5">
    <source>
        <dbReference type="ARBA" id="ARBA00023136"/>
    </source>
</evidence>
<evidence type="ECO:0000259" key="9">
    <source>
        <dbReference type="Pfam" id="PF25183"/>
    </source>
</evidence>
<keyword evidence="4" id="KW-0812">Transmembrane</keyword>
<dbReference type="Proteomes" id="UP001157439">
    <property type="component" value="Unassembled WGS sequence"/>
</dbReference>
<evidence type="ECO:0000259" key="8">
    <source>
        <dbReference type="Pfam" id="PF07715"/>
    </source>
</evidence>
<evidence type="ECO:0000256" key="7">
    <source>
        <dbReference type="SAM" id="SignalP"/>
    </source>
</evidence>
<dbReference type="InterPro" id="IPR057601">
    <property type="entry name" value="Oar-like_b-barrel"/>
</dbReference>
<evidence type="ECO:0000256" key="3">
    <source>
        <dbReference type="ARBA" id="ARBA00022452"/>
    </source>
</evidence>
<keyword evidence="3" id="KW-1134">Transmembrane beta strand</keyword>
<dbReference type="Pfam" id="PF07715">
    <property type="entry name" value="Plug"/>
    <property type="match status" value="1"/>
</dbReference>
<dbReference type="InterPro" id="IPR012910">
    <property type="entry name" value="Plug_dom"/>
</dbReference>
<gene>
    <name evidence="10" type="primary">oar</name>
    <name evidence="10" type="ORF">GCM10007894_20350</name>
</gene>
<dbReference type="GO" id="GO:0030246">
    <property type="term" value="F:carbohydrate binding"/>
    <property type="evidence" value="ECO:0007669"/>
    <property type="project" value="InterPro"/>
</dbReference>
<reference evidence="10 11" key="1">
    <citation type="journal article" date="2014" name="Int. J. Syst. Evol. Microbiol.">
        <title>Complete genome sequence of Corynebacterium casei LMG S-19264T (=DSM 44701T), isolated from a smear-ripened cheese.</title>
        <authorList>
            <consortium name="US DOE Joint Genome Institute (JGI-PGF)"/>
            <person name="Walter F."/>
            <person name="Albersmeier A."/>
            <person name="Kalinowski J."/>
            <person name="Ruckert C."/>
        </authorList>
    </citation>
    <scope>NUCLEOTIDE SEQUENCE [LARGE SCALE GENOMIC DNA]</scope>
    <source>
        <strain evidence="10 11">NBRC 112785</strain>
    </source>
</reference>
<comment type="subcellular location">
    <subcellularLocation>
        <location evidence="1">Cell outer membrane</location>
        <topology evidence="1">Multi-pass membrane protein</topology>
    </subcellularLocation>
</comment>
<dbReference type="Gene3D" id="2.170.130.10">
    <property type="entry name" value="TonB-dependent receptor, plug domain"/>
    <property type="match status" value="1"/>
</dbReference>
<comment type="caution">
    <text evidence="10">The sequence shown here is derived from an EMBL/GenBank/DDBJ whole genome shotgun (WGS) entry which is preliminary data.</text>
</comment>
<dbReference type="Pfam" id="PF25183">
    <property type="entry name" value="OMP_b-brl_4"/>
    <property type="match status" value="1"/>
</dbReference>
<dbReference type="InterPro" id="IPR037066">
    <property type="entry name" value="Plug_dom_sf"/>
</dbReference>
<dbReference type="GO" id="GO:0009279">
    <property type="term" value="C:cell outer membrane"/>
    <property type="evidence" value="ECO:0007669"/>
    <property type="project" value="UniProtKB-SubCell"/>
</dbReference>
<dbReference type="RefSeq" id="WP_095498455.1">
    <property type="nucleotide sequence ID" value="NZ_BSPO01000003.1"/>
</dbReference>
<keyword evidence="2" id="KW-0813">Transport</keyword>
<evidence type="ECO:0000256" key="6">
    <source>
        <dbReference type="ARBA" id="ARBA00023237"/>
    </source>
</evidence>
<keyword evidence="6" id="KW-0998">Cell outer membrane</keyword>
<evidence type="ECO:0000256" key="2">
    <source>
        <dbReference type="ARBA" id="ARBA00022448"/>
    </source>
</evidence>
<organism evidence="10 11">
    <name type="scientific">Paraferrimonas haliotis</name>
    <dbReference type="NCBI Taxonomy" id="2013866"/>
    <lineage>
        <taxon>Bacteria</taxon>
        <taxon>Pseudomonadati</taxon>
        <taxon>Pseudomonadota</taxon>
        <taxon>Gammaproteobacteria</taxon>
        <taxon>Alteromonadales</taxon>
        <taxon>Ferrimonadaceae</taxon>
        <taxon>Paraferrimonas</taxon>
    </lineage>
</organism>
<dbReference type="PANTHER" id="PTHR30069">
    <property type="entry name" value="TONB-DEPENDENT OUTER MEMBRANE RECEPTOR"/>
    <property type="match status" value="1"/>
</dbReference>
<keyword evidence="5" id="KW-0472">Membrane</keyword>
<evidence type="ECO:0000256" key="4">
    <source>
        <dbReference type="ARBA" id="ARBA00022692"/>
    </source>
</evidence>
<feature type="domain" description="TonB-dependent transporter Oar-like beta-barrel" evidence="9">
    <location>
        <begin position="243"/>
        <end position="993"/>
    </location>
</feature>
<protein>
    <submittedName>
        <fullName evidence="10">Oar protein</fullName>
    </submittedName>
</protein>
<dbReference type="InterPro" id="IPR039426">
    <property type="entry name" value="TonB-dep_rcpt-like"/>
</dbReference>
<sequence>MTKGNKRLSQLALATCLALGVSLPSFASETASTIRGQIVSSSGAAVTDAKITIIHGPTGTVTEIPVNEQGAFNARGLRVGGPYTIVIDSDEYQDDMAENVYLNLGEVLRFNRTLEPASANIERIAVVGSAMTLQGAGSNSEFGAQDIANAPGISRDLKDVIRQNPFAVVGEDGVSLSVAGLNPRFNTFVVDGVQQNDDFGLNSNGYPTQRSPISIEAVESVALNVSPFSAAYGGFSGAQINAVTKSGTNEVKGSVFYEYTGDSLAGKGTNQDTGAQISQDFEETTWGGSIGLPIIKDKLFFFGSYENFDSPQSVQWGPAGAGAPNDTKITQDQIDEFNRIAKDVYGLNNLGSWNDKPVEKDEKILAKIDWNVTDDHRASLTYQKTDGNITQGVTEDDYRINLSTYWRNKAETLESYAFNLYSDWSSNFNTELKVAYKDNTTRRDPVTANNLGSIQISLPDRNSIYAGTEENSHANELDNQNLEIRAVANYLMGDHELTAGIQHNSLDVYNLYARHAKGTWEFASLEDFEKGIVRDFDYANHKSGDPSKLGAKFNMQTTALFLEDAWAVNMDLDLTFGIRYERITMGDSPTTNQNFVDRYGFSNAETLDGQDLILPRIGFKYFINDEWSLRGGIGRFSGGTPNVWVSNSFSNDGSTLLTHQGGWDPAWGMPDFSMPPQEATDGLVGGDGDVNAIDPNFKVSSDWRASIGFDAELDFGFLGDMWAFSGEYLHIERENDLRWIDLSRREVGVDGTGRVVYETWDPLANNGQGGNTNRSDLLLTNAEEDGRSQNISLSLAKNWDNGFRFRGVYAWNKISEGNQGSSSTARSNYQYSLVQYDRNGTSMGPGYYETPHRFTLTGGYDTEMFDGYKTGFNLFYDVRQGRPLSWVMGSFRDQGLGDQSGYANSNSYLPYIPTDENDPNVAFGGGLTYEDFMKAVNELGLGKYAGQIIPKGTSNQPWIHQLDFRFTQEVPGFTAEHKGVVYFDVKNVLNLVNDNWGKVRYQSFNSRVLVDHDYDPNTGVYTYSVPFGQDSLETQTWNTYDINKSAWQLKVGVRYVF</sequence>
<proteinExistence type="predicted"/>
<dbReference type="Gene3D" id="2.40.170.20">
    <property type="entry name" value="TonB-dependent receptor, beta-barrel domain"/>
    <property type="match status" value="1"/>
</dbReference>
<name>A0AA37TP02_9GAMM</name>
<feature type="chain" id="PRO_5041442265" evidence="7">
    <location>
        <begin position="28"/>
        <end position="1057"/>
    </location>
</feature>
<dbReference type="SUPFAM" id="SSF56935">
    <property type="entry name" value="Porins"/>
    <property type="match status" value="1"/>
</dbReference>
<dbReference type="GO" id="GO:0015344">
    <property type="term" value="F:siderophore uptake transmembrane transporter activity"/>
    <property type="evidence" value="ECO:0007669"/>
    <property type="project" value="TreeGrafter"/>
</dbReference>
<dbReference type="SUPFAM" id="SSF49452">
    <property type="entry name" value="Starch-binding domain-like"/>
    <property type="match status" value="1"/>
</dbReference>
<dbReference type="GO" id="GO:0044718">
    <property type="term" value="P:siderophore transmembrane transport"/>
    <property type="evidence" value="ECO:0007669"/>
    <property type="project" value="TreeGrafter"/>
</dbReference>
<dbReference type="InterPro" id="IPR036942">
    <property type="entry name" value="Beta-barrel_TonB_sf"/>
</dbReference>